<dbReference type="OrthoDB" id="9980685at2759"/>
<evidence type="ECO:0000313" key="2">
    <source>
        <dbReference type="Proteomes" id="UP000663825"/>
    </source>
</evidence>
<name>A0A817Y7C0_9BILA</name>
<dbReference type="Proteomes" id="UP000663825">
    <property type="component" value="Unassembled WGS sequence"/>
</dbReference>
<reference evidence="1" key="1">
    <citation type="submission" date="2021-02" db="EMBL/GenBank/DDBJ databases">
        <authorList>
            <person name="Nowell W R."/>
        </authorList>
    </citation>
    <scope>NUCLEOTIDE SEQUENCE</scope>
</reference>
<dbReference type="EMBL" id="CAJNXB010004500">
    <property type="protein sequence ID" value="CAF3378269.1"/>
    <property type="molecule type" value="Genomic_DNA"/>
</dbReference>
<dbReference type="AlphaFoldDB" id="A0A817Y7C0"/>
<proteinExistence type="predicted"/>
<gene>
    <name evidence="1" type="ORF">TIS948_LOCUS25704</name>
</gene>
<evidence type="ECO:0000313" key="1">
    <source>
        <dbReference type="EMBL" id="CAF3378269.1"/>
    </source>
</evidence>
<protein>
    <submittedName>
        <fullName evidence="1">Uncharacterized protein</fullName>
    </submittedName>
</protein>
<accession>A0A817Y7C0</accession>
<organism evidence="1 2">
    <name type="scientific">Rotaria socialis</name>
    <dbReference type="NCBI Taxonomy" id="392032"/>
    <lineage>
        <taxon>Eukaryota</taxon>
        <taxon>Metazoa</taxon>
        <taxon>Spiralia</taxon>
        <taxon>Gnathifera</taxon>
        <taxon>Rotifera</taxon>
        <taxon>Eurotatoria</taxon>
        <taxon>Bdelloidea</taxon>
        <taxon>Philodinida</taxon>
        <taxon>Philodinidae</taxon>
        <taxon>Rotaria</taxon>
    </lineage>
</organism>
<sequence>MTSNLKLNLRNNNDSILIQASEIGFMKNEASIAFRNSNILLITVLPGFTQCYNENVLALLELYGQSPKENLFCTIFNICNSTERQDPNVKGWFVTRDNVSFTPDLLNFDERIPNLIPYLDYKNLLNTSINPSTMVIFESFLHISKNEQINWNVIEGWEWRDEHCLDLLYEKFNNATDFDYAYRYFTNHCYQDIQHLKNLIELLLCSVGNCPEVVLMDIDLTYLTYVEREQTTIHN</sequence>
<comment type="caution">
    <text evidence="1">The sequence shown here is derived from an EMBL/GenBank/DDBJ whole genome shotgun (WGS) entry which is preliminary data.</text>
</comment>